<dbReference type="InterPro" id="IPR000182">
    <property type="entry name" value="GNAT_dom"/>
</dbReference>
<dbReference type="Gene3D" id="3.40.630.30">
    <property type="match status" value="1"/>
</dbReference>
<dbReference type="EMBL" id="BOVK01000075">
    <property type="protein sequence ID" value="GIQ71258.1"/>
    <property type="molecule type" value="Genomic_DNA"/>
</dbReference>
<organism evidence="2 3">
    <name type="scientific">Xylanibacillus composti</name>
    <dbReference type="NCBI Taxonomy" id="1572762"/>
    <lineage>
        <taxon>Bacteria</taxon>
        <taxon>Bacillati</taxon>
        <taxon>Bacillota</taxon>
        <taxon>Bacilli</taxon>
        <taxon>Bacillales</taxon>
        <taxon>Paenibacillaceae</taxon>
        <taxon>Xylanibacillus</taxon>
    </lineage>
</organism>
<dbReference type="InterPro" id="IPR016181">
    <property type="entry name" value="Acyl_CoA_acyltransferase"/>
</dbReference>
<protein>
    <submittedName>
        <fullName evidence="2">N-acetyltransferase</fullName>
    </submittedName>
</protein>
<dbReference type="Proteomes" id="UP000677918">
    <property type="component" value="Unassembled WGS sequence"/>
</dbReference>
<accession>A0A8J4H8Y1</accession>
<dbReference type="RefSeq" id="WP_213414053.1">
    <property type="nucleotide sequence ID" value="NZ_BOVK01000075.1"/>
</dbReference>
<gene>
    <name evidence="2" type="ORF">XYCOK13_40820</name>
</gene>
<proteinExistence type="predicted"/>
<dbReference type="AlphaFoldDB" id="A0A8J4H8Y1"/>
<dbReference type="PANTHER" id="PTHR43415:SF3">
    <property type="entry name" value="GNAT-FAMILY ACETYLTRANSFERASE"/>
    <property type="match status" value="1"/>
</dbReference>
<evidence type="ECO:0000259" key="1">
    <source>
        <dbReference type="PROSITE" id="PS51186"/>
    </source>
</evidence>
<reference evidence="2" key="1">
    <citation type="submission" date="2021-04" db="EMBL/GenBank/DDBJ databases">
        <title>Draft genome sequence of Xylanibacillus composti strain K13.</title>
        <authorList>
            <person name="Uke A."/>
            <person name="Chhe C."/>
            <person name="Baramee S."/>
            <person name="Kosugi A."/>
        </authorList>
    </citation>
    <scope>NUCLEOTIDE SEQUENCE</scope>
    <source>
        <strain evidence="2">K13</strain>
    </source>
</reference>
<dbReference type="SUPFAM" id="SSF55729">
    <property type="entry name" value="Acyl-CoA N-acyltransferases (Nat)"/>
    <property type="match status" value="1"/>
</dbReference>
<dbReference type="PROSITE" id="PS51186">
    <property type="entry name" value="GNAT"/>
    <property type="match status" value="1"/>
</dbReference>
<comment type="caution">
    <text evidence="2">The sequence shown here is derived from an EMBL/GenBank/DDBJ whole genome shotgun (WGS) entry which is preliminary data.</text>
</comment>
<keyword evidence="3" id="KW-1185">Reference proteome</keyword>
<name>A0A8J4H8Y1_9BACL</name>
<dbReference type="GO" id="GO:0016747">
    <property type="term" value="F:acyltransferase activity, transferring groups other than amino-acyl groups"/>
    <property type="evidence" value="ECO:0007669"/>
    <property type="project" value="InterPro"/>
</dbReference>
<evidence type="ECO:0000313" key="2">
    <source>
        <dbReference type="EMBL" id="GIQ71258.1"/>
    </source>
</evidence>
<feature type="domain" description="N-acetyltransferase" evidence="1">
    <location>
        <begin position="2"/>
        <end position="154"/>
    </location>
</feature>
<dbReference type="Pfam" id="PF13302">
    <property type="entry name" value="Acetyltransf_3"/>
    <property type="match status" value="1"/>
</dbReference>
<evidence type="ECO:0000313" key="3">
    <source>
        <dbReference type="Proteomes" id="UP000677918"/>
    </source>
</evidence>
<sequence>MINIRKFEKRDIPFKVKWINDPAINKYLHYDLPLTEEKTEKWYETLEERHDRIDYTIFYQNKPVGIIGFLNIDKRNRKAEYYICIGESAYLGKGVALQATDLLIREANKTLGLEKIYLFTEIGNVRAQEFFRKVGFEKEGLLKKDLIYNGRYIDRFIYALDVKLYIKNSNGVNINEN</sequence>
<dbReference type="PANTHER" id="PTHR43415">
    <property type="entry name" value="SPERMIDINE N(1)-ACETYLTRANSFERASE"/>
    <property type="match status" value="1"/>
</dbReference>